<dbReference type="EMBL" id="BAABQU010000033">
    <property type="protein sequence ID" value="GAA5441011.1"/>
    <property type="molecule type" value="Genomic_DNA"/>
</dbReference>
<proteinExistence type="predicted"/>
<reference evidence="1 2" key="1">
    <citation type="submission" date="2024-02" db="EMBL/GenBank/DDBJ databases">
        <title>Deinococcus caeni NBRC 101312.</title>
        <authorList>
            <person name="Ichikawa N."/>
            <person name="Katano-Makiyama Y."/>
            <person name="Hidaka K."/>
        </authorList>
    </citation>
    <scope>NUCLEOTIDE SEQUENCE [LARGE SCALE GENOMIC DNA]</scope>
    <source>
        <strain evidence="1 2">NBRC 101312</strain>
    </source>
</reference>
<gene>
    <name evidence="1" type="ORF">Dcae01_02540</name>
</gene>
<name>A0ABP9UE37_9DEIO</name>
<organism evidence="1 2">
    <name type="scientific">Deinococcus caeni</name>
    <dbReference type="NCBI Taxonomy" id="569127"/>
    <lineage>
        <taxon>Bacteria</taxon>
        <taxon>Thermotogati</taxon>
        <taxon>Deinococcota</taxon>
        <taxon>Deinococci</taxon>
        <taxon>Deinococcales</taxon>
        <taxon>Deinococcaceae</taxon>
        <taxon>Deinococcus</taxon>
    </lineage>
</organism>
<evidence type="ECO:0000313" key="1">
    <source>
        <dbReference type="EMBL" id="GAA5441011.1"/>
    </source>
</evidence>
<accession>A0ABP9UE37</accession>
<dbReference type="Proteomes" id="UP001423409">
    <property type="component" value="Unassembled WGS sequence"/>
</dbReference>
<evidence type="ECO:0000313" key="2">
    <source>
        <dbReference type="Proteomes" id="UP001423409"/>
    </source>
</evidence>
<comment type="caution">
    <text evidence="1">The sequence shown here is derived from an EMBL/GenBank/DDBJ whole genome shotgun (WGS) entry which is preliminary data.</text>
</comment>
<keyword evidence="2" id="KW-1185">Reference proteome</keyword>
<protein>
    <submittedName>
        <fullName evidence="1">Uncharacterized protein</fullName>
    </submittedName>
</protein>
<sequence>MRLVEQERNAPPDVEPAGALTFRIAGETNASPYDTAAFADALRELLGTAPMPPALDAAEVRHV</sequence>